<evidence type="ECO:0000256" key="5">
    <source>
        <dbReference type="ARBA" id="ARBA00023236"/>
    </source>
</evidence>
<dbReference type="GO" id="GO:0009432">
    <property type="term" value="P:SOS response"/>
    <property type="evidence" value="ECO:0007669"/>
    <property type="project" value="UniProtKB-KW"/>
</dbReference>
<name>A0AAD1FPN6_PHODP</name>
<dbReference type="GO" id="GO:0003887">
    <property type="term" value="F:DNA-directed DNA polymerase activity"/>
    <property type="evidence" value="ECO:0007669"/>
    <property type="project" value="TreeGrafter"/>
</dbReference>
<evidence type="ECO:0000313" key="8">
    <source>
        <dbReference type="Proteomes" id="UP000218676"/>
    </source>
</evidence>
<protein>
    <submittedName>
        <fullName evidence="7">DNA polymerase V subunit UmuC</fullName>
    </submittedName>
</protein>
<dbReference type="Gene3D" id="3.40.1170.60">
    <property type="match status" value="1"/>
</dbReference>
<evidence type="ECO:0000313" key="7">
    <source>
        <dbReference type="EMBL" id="BAX55248.1"/>
    </source>
</evidence>
<dbReference type="SUPFAM" id="SSF100879">
    <property type="entry name" value="Lesion bypass DNA polymerase (Y-family), little finger domain"/>
    <property type="match status" value="1"/>
</dbReference>
<dbReference type="InterPro" id="IPR025188">
    <property type="entry name" value="DUF4113"/>
</dbReference>
<dbReference type="Gene3D" id="3.30.70.270">
    <property type="match status" value="1"/>
</dbReference>
<proteinExistence type="inferred from homology"/>
<dbReference type="RefSeq" id="WP_165761795.1">
    <property type="nucleotide sequence ID" value="NZ_CP061862.1"/>
</dbReference>
<evidence type="ECO:0000256" key="2">
    <source>
        <dbReference type="ARBA" id="ARBA00022763"/>
    </source>
</evidence>
<dbReference type="SUPFAM" id="SSF56672">
    <property type="entry name" value="DNA/RNA polymerases"/>
    <property type="match status" value="1"/>
</dbReference>
<sequence length="434" mass="49219">MSSSMITRSKEVWALVDAKNFYCSCEQLFDPSLVGKPLVVLSNNDGCCVAISQQAKALGIVRGAPWFKIQREAIQQGGQVRSSNYTLYADMSRRFIEELSRFSPHVEQYSIDEAFIRLDGFQLNELADYGREIRTTILKNIGLPVRVGIGATPTLAKLGNHAAKVYEKQVRGVIQIDTEHRRQWLLERTPIQDIWGIGAKTATRLRTAGIQNGWQLAQQDSIDIRRLWNVTLARTVLELQQISCISPGDVEEKRKQILSSRTFGQGINQLDELNAALAFHCQRAGEKLRKQQSQTGVVGVFLRTNKHKNLPQHHRSAVMPLISATQDTYRILEVAQALLNEIYRGGYEYYKVGVILEQLTDVTDDAIQLDMFDSSALYESKRRELMAVADRVNARYKNGIKSASIISSTNWHMRQAHRSNRWTTRLDELPIARC</sequence>
<dbReference type="Gene3D" id="3.30.1490.100">
    <property type="entry name" value="DNA polymerase, Y-family, little finger domain"/>
    <property type="match status" value="1"/>
</dbReference>
<keyword evidence="4" id="KW-0234">DNA repair</keyword>
<dbReference type="GO" id="GO:0003684">
    <property type="term" value="F:damaged DNA binding"/>
    <property type="evidence" value="ECO:0007669"/>
    <property type="project" value="InterPro"/>
</dbReference>
<dbReference type="InterPro" id="IPR036775">
    <property type="entry name" value="DNA_pol_Y-fam_lit_finger_sf"/>
</dbReference>
<dbReference type="Pfam" id="PF13438">
    <property type="entry name" value="DUF4113"/>
    <property type="match status" value="1"/>
</dbReference>
<feature type="domain" description="UmuC" evidence="6">
    <location>
        <begin position="13"/>
        <end position="198"/>
    </location>
</feature>
<dbReference type="CDD" id="cd01700">
    <property type="entry name" value="PolY_Pol_V_umuC"/>
    <property type="match status" value="1"/>
</dbReference>
<dbReference type="Pfam" id="PF00817">
    <property type="entry name" value="IMS"/>
    <property type="match status" value="1"/>
</dbReference>
<dbReference type="InterPro" id="IPR024728">
    <property type="entry name" value="PolY_HhH_motif"/>
</dbReference>
<evidence type="ECO:0000256" key="1">
    <source>
        <dbReference type="ARBA" id="ARBA00010945"/>
    </source>
</evidence>
<dbReference type="Gene3D" id="1.10.150.20">
    <property type="entry name" value="5' to 3' exonuclease, C-terminal subdomain"/>
    <property type="match status" value="1"/>
</dbReference>
<gene>
    <name evidence="7" type="ORF">PDPUS_2_00662</name>
</gene>
<keyword evidence="5" id="KW-0742">SOS response</keyword>
<dbReference type="Pfam" id="PF11798">
    <property type="entry name" value="IMS_HHH"/>
    <property type="match status" value="1"/>
</dbReference>
<dbReference type="AlphaFoldDB" id="A0AAD1FPN6"/>
<accession>A0AAD1FPN6</accession>
<keyword evidence="3" id="KW-0741">SOS mutagenesis</keyword>
<dbReference type="PANTHER" id="PTHR11076">
    <property type="entry name" value="DNA REPAIR POLYMERASE UMUC / TRANSFERASE FAMILY MEMBER"/>
    <property type="match status" value="1"/>
</dbReference>
<dbReference type="EMBL" id="AP018046">
    <property type="protein sequence ID" value="BAX55248.1"/>
    <property type="molecule type" value="Genomic_DNA"/>
</dbReference>
<dbReference type="InterPro" id="IPR050116">
    <property type="entry name" value="DNA_polymerase-Y"/>
</dbReference>
<organism evidence="7 8">
    <name type="scientific">Photobacterium damsela subsp. piscicida</name>
    <name type="common">Pasteurella piscicida</name>
    <dbReference type="NCBI Taxonomy" id="38294"/>
    <lineage>
        <taxon>Bacteria</taxon>
        <taxon>Pseudomonadati</taxon>
        <taxon>Pseudomonadota</taxon>
        <taxon>Gammaproteobacteria</taxon>
        <taxon>Vibrionales</taxon>
        <taxon>Vibrionaceae</taxon>
        <taxon>Photobacterium</taxon>
    </lineage>
</organism>
<dbReference type="Pfam" id="PF11799">
    <property type="entry name" value="IMS_C"/>
    <property type="match status" value="1"/>
</dbReference>
<dbReference type="InterPro" id="IPR043128">
    <property type="entry name" value="Rev_trsase/Diguanyl_cyclase"/>
</dbReference>
<comment type="similarity">
    <text evidence="1">Belongs to the DNA polymerase type-Y family.</text>
</comment>
<dbReference type="InterPro" id="IPR017961">
    <property type="entry name" value="DNA_pol_Y-fam_little_finger"/>
</dbReference>
<evidence type="ECO:0000259" key="6">
    <source>
        <dbReference type="PROSITE" id="PS50173"/>
    </source>
</evidence>
<dbReference type="PANTHER" id="PTHR11076:SF34">
    <property type="entry name" value="PROTEIN UMUC"/>
    <property type="match status" value="1"/>
</dbReference>
<evidence type="ECO:0000256" key="3">
    <source>
        <dbReference type="ARBA" id="ARBA00023199"/>
    </source>
</evidence>
<dbReference type="GO" id="GO:0042276">
    <property type="term" value="P:error-prone translesion synthesis"/>
    <property type="evidence" value="ECO:0007669"/>
    <property type="project" value="TreeGrafter"/>
</dbReference>
<dbReference type="GO" id="GO:0006281">
    <property type="term" value="P:DNA repair"/>
    <property type="evidence" value="ECO:0007669"/>
    <property type="project" value="UniProtKB-KW"/>
</dbReference>
<dbReference type="GO" id="GO:0005829">
    <property type="term" value="C:cytosol"/>
    <property type="evidence" value="ECO:0007669"/>
    <property type="project" value="TreeGrafter"/>
</dbReference>
<reference evidence="8" key="1">
    <citation type="submission" date="2017-05" db="EMBL/GenBank/DDBJ databases">
        <title>Whole genome sequence of fish pathogenic bacteria, Photobacterium damselae subsp. piscicida, strain 91-197, isolated from hybrid striped bass (Morone sp.) in USA.</title>
        <authorList>
            <person name="Teru Y."/>
            <person name="Hikima J."/>
            <person name="Kono T."/>
            <person name="Sakai M."/>
            <person name="Takano T."/>
            <person name="Hawke J.P."/>
            <person name="Takeyama H."/>
            <person name="Aoki T."/>
        </authorList>
    </citation>
    <scope>NUCLEOTIDE SEQUENCE [LARGE SCALE GENOMIC DNA]</scope>
    <source>
        <strain evidence="8">91-197</strain>
    </source>
</reference>
<dbReference type="InterPro" id="IPR001126">
    <property type="entry name" value="UmuC"/>
</dbReference>
<dbReference type="Proteomes" id="UP000218676">
    <property type="component" value="Chromosome 2"/>
</dbReference>
<keyword evidence="2" id="KW-0227">DNA damage</keyword>
<dbReference type="PROSITE" id="PS50173">
    <property type="entry name" value="UMUC"/>
    <property type="match status" value="1"/>
</dbReference>
<dbReference type="InterPro" id="IPR043502">
    <property type="entry name" value="DNA/RNA_pol_sf"/>
</dbReference>
<evidence type="ECO:0000256" key="4">
    <source>
        <dbReference type="ARBA" id="ARBA00023204"/>
    </source>
</evidence>